<dbReference type="STRING" id="1633631.GCA_001442925_01678"/>
<feature type="active site" description="Proton acceptor" evidence="7">
    <location>
        <position position="19"/>
    </location>
</feature>
<keyword evidence="7" id="KW-0963">Cytoplasm</keyword>
<evidence type="ECO:0000256" key="1">
    <source>
        <dbReference type="ARBA" id="ARBA00013260"/>
    </source>
</evidence>
<evidence type="ECO:0000256" key="3">
    <source>
        <dbReference type="ARBA" id="ARBA00022801"/>
    </source>
</evidence>
<organism evidence="11 12">
    <name type="scientific">Candidatus Kryptonium thompsonii</name>
    <dbReference type="NCBI Taxonomy" id="1633631"/>
    <lineage>
        <taxon>Bacteria</taxon>
        <taxon>Pseudomonadati</taxon>
        <taxon>Candidatus Kryptoniota</taxon>
        <taxon>Candidatus Kryptonium</taxon>
    </lineage>
</organism>
<dbReference type="GO" id="GO:0004045">
    <property type="term" value="F:peptidyl-tRNA hydrolase activity"/>
    <property type="evidence" value="ECO:0007669"/>
    <property type="project" value="UniProtKB-UniRule"/>
</dbReference>
<evidence type="ECO:0000256" key="8">
    <source>
        <dbReference type="RuleBase" id="RU000673"/>
    </source>
</evidence>
<dbReference type="InterPro" id="IPR036416">
    <property type="entry name" value="Pept_tRNA_hydro_sf"/>
</dbReference>
<dbReference type="InterPro" id="IPR001328">
    <property type="entry name" value="Pept_tRNA_hydro"/>
</dbReference>
<dbReference type="GO" id="GO:0000049">
    <property type="term" value="F:tRNA binding"/>
    <property type="evidence" value="ECO:0007669"/>
    <property type="project" value="UniProtKB-UniRule"/>
</dbReference>
<dbReference type="EMBL" id="CZVI01000003">
    <property type="protein sequence ID" value="CUS80502.1"/>
    <property type="molecule type" value="Genomic_DNA"/>
</dbReference>
<comment type="subcellular location">
    <subcellularLocation>
        <location evidence="7">Cytoplasm</location>
    </subcellularLocation>
</comment>
<feature type="binding site" evidence="7">
    <location>
        <position position="66"/>
    </location>
    <ligand>
        <name>tRNA</name>
        <dbReference type="ChEBI" id="CHEBI:17843"/>
    </ligand>
</feature>
<accession>A0A0S4N884</accession>
<dbReference type="CDD" id="cd00462">
    <property type="entry name" value="PTH"/>
    <property type="match status" value="1"/>
</dbReference>
<evidence type="ECO:0000256" key="5">
    <source>
        <dbReference type="ARBA" id="ARBA00038063"/>
    </source>
</evidence>
<dbReference type="NCBIfam" id="TIGR00447">
    <property type="entry name" value="pth"/>
    <property type="match status" value="1"/>
</dbReference>
<dbReference type="GO" id="GO:0005737">
    <property type="term" value="C:cytoplasm"/>
    <property type="evidence" value="ECO:0007669"/>
    <property type="project" value="UniProtKB-SubCell"/>
</dbReference>
<evidence type="ECO:0000256" key="6">
    <source>
        <dbReference type="ARBA" id="ARBA00050038"/>
    </source>
</evidence>
<keyword evidence="4 7" id="KW-0694">RNA-binding</keyword>
<dbReference type="GO" id="GO:0006515">
    <property type="term" value="P:protein quality control for misfolded or incompletely synthesized proteins"/>
    <property type="evidence" value="ECO:0007669"/>
    <property type="project" value="UniProtKB-UniRule"/>
</dbReference>
<dbReference type="GO" id="GO:0072344">
    <property type="term" value="P:rescue of stalled ribosome"/>
    <property type="evidence" value="ECO:0007669"/>
    <property type="project" value="UniProtKB-UniRule"/>
</dbReference>
<comment type="function">
    <text evidence="7">Hydrolyzes ribosome-free peptidyl-tRNAs (with 1 or more amino acids incorporated), which drop off the ribosome during protein synthesis, or as a result of ribosome stalling.</text>
</comment>
<evidence type="ECO:0000313" key="11">
    <source>
        <dbReference type="EMBL" id="CUU07032.1"/>
    </source>
</evidence>
<accession>A0A0P1L5R5</accession>
<dbReference type="HAMAP" id="MF_00083">
    <property type="entry name" value="Pept_tRNA_hydro_bact"/>
    <property type="match status" value="1"/>
</dbReference>
<dbReference type="EC" id="3.1.1.29" evidence="1 7"/>
<dbReference type="Proteomes" id="UP000182200">
    <property type="component" value="Unassembled WGS sequence"/>
</dbReference>
<dbReference type="SUPFAM" id="SSF53178">
    <property type="entry name" value="Peptidyl-tRNA hydrolase-like"/>
    <property type="match status" value="1"/>
</dbReference>
<keyword evidence="3 7" id="KW-0378">Hydrolase</keyword>
<reference evidence="11" key="1">
    <citation type="submission" date="2015-11" db="EMBL/GenBank/DDBJ databases">
        <authorList>
            <person name="Zhang Y."/>
            <person name="Guo Z."/>
        </authorList>
    </citation>
    <scope>NUCLEOTIDE SEQUENCE [LARGE SCALE GENOMIC DNA]</scope>
    <source>
        <strain evidence="11">JGI-4</strain>
    </source>
</reference>
<feature type="binding site" evidence="7">
    <location>
        <position position="112"/>
    </location>
    <ligand>
        <name>tRNA</name>
        <dbReference type="ChEBI" id="CHEBI:17843"/>
    </ligand>
</feature>
<accession>A0A0P1MFA2</accession>
<accession>A0A0P1LH74</accession>
<comment type="catalytic activity">
    <reaction evidence="7 8">
        <text>an N-acyl-L-alpha-aminoacyl-tRNA + H2O = an N-acyl-L-amino acid + a tRNA + H(+)</text>
        <dbReference type="Rhea" id="RHEA:54448"/>
        <dbReference type="Rhea" id="RHEA-COMP:10123"/>
        <dbReference type="Rhea" id="RHEA-COMP:13883"/>
        <dbReference type="ChEBI" id="CHEBI:15377"/>
        <dbReference type="ChEBI" id="CHEBI:15378"/>
        <dbReference type="ChEBI" id="CHEBI:59874"/>
        <dbReference type="ChEBI" id="CHEBI:78442"/>
        <dbReference type="ChEBI" id="CHEBI:138191"/>
        <dbReference type="EC" id="3.1.1.29"/>
    </reaction>
</comment>
<sequence>MIAIFGLGNPGSEYEMTRHNVGFMVVDAIAKNLKIDFKHGKGEYVIGSGKYKGREILLVKPLTYMNNSGVAVKDVVEQFKIDVKDIWVICDDLNLPLGMIRIRQKGSDGGHNGLYSIIYHLKTIEFPRLRCGIGNPEKMQNMVDFVLSKFDDDEIEKVNDMIDRAVEATFCFISDGILTAMNRFNKKVMTGNKTP</sequence>
<accession>A0A0P1MLN6</accession>
<proteinExistence type="inferred from homology"/>
<feature type="site" description="Discriminates between blocked and unblocked aminoacyl-tRNA" evidence="7">
    <location>
        <position position="9"/>
    </location>
</feature>
<comment type="function">
    <text evidence="7">Catalyzes the release of premature peptidyl moieties from peptidyl-tRNA molecules trapped in stalled 50S ribosomal subunits, and thus maintains levels of free tRNAs and 50S ribosomes.</text>
</comment>
<comment type="similarity">
    <text evidence="5 7 9">Belongs to the PTH family.</text>
</comment>
<dbReference type="PROSITE" id="PS01195">
    <property type="entry name" value="PEPT_TRNA_HYDROL_1"/>
    <property type="match status" value="1"/>
</dbReference>
<reference evidence="12 13" key="2">
    <citation type="submission" date="2015-11" db="EMBL/GenBank/DDBJ databases">
        <authorList>
            <person name="Varghese N."/>
        </authorList>
    </citation>
    <scope>NUCLEOTIDE SEQUENCE [LARGE SCALE GENOMIC DNA]</scope>
    <source>
        <strain evidence="10 13">JGI-8</strain>
    </source>
</reference>
<accession>A0A0P1LAY5</accession>
<dbReference type="EMBL" id="FAOP01000006">
    <property type="protein sequence ID" value="CUU07032.1"/>
    <property type="molecule type" value="Genomic_DNA"/>
</dbReference>
<accession>A0A0P1MJ71</accession>
<evidence type="ECO:0000256" key="4">
    <source>
        <dbReference type="ARBA" id="ARBA00022884"/>
    </source>
</evidence>
<feature type="binding site" evidence="7">
    <location>
        <position position="14"/>
    </location>
    <ligand>
        <name>tRNA</name>
        <dbReference type="ChEBI" id="CHEBI:17843"/>
    </ligand>
</feature>
<dbReference type="InterPro" id="IPR018171">
    <property type="entry name" value="Pept_tRNA_hydro_CS"/>
</dbReference>
<name>A0A0P1P4A0_9BACT</name>
<feature type="binding site" evidence="7">
    <location>
        <position position="64"/>
    </location>
    <ligand>
        <name>tRNA</name>
        <dbReference type="ChEBI" id="CHEBI:17843"/>
    </ligand>
</feature>
<dbReference type="Proteomes" id="UP000182011">
    <property type="component" value="Unassembled WGS sequence"/>
</dbReference>
<accession>A0A0P1PA42</accession>
<accession>A0A0P1P4A0</accession>
<dbReference type="FunFam" id="3.40.50.1470:FF:000001">
    <property type="entry name" value="Peptidyl-tRNA hydrolase"/>
    <property type="match status" value="1"/>
</dbReference>
<dbReference type="OrthoDB" id="9800507at2"/>
<evidence type="ECO:0000256" key="2">
    <source>
        <dbReference type="ARBA" id="ARBA00022555"/>
    </source>
</evidence>
<dbReference type="PANTHER" id="PTHR17224:SF1">
    <property type="entry name" value="PEPTIDYL-TRNA HYDROLASE"/>
    <property type="match status" value="1"/>
</dbReference>
<evidence type="ECO:0000313" key="13">
    <source>
        <dbReference type="Proteomes" id="UP000182200"/>
    </source>
</evidence>
<comment type="subunit">
    <text evidence="7">Monomer.</text>
</comment>
<feature type="site" description="Stabilizes the basic form of H active site to accept a proton" evidence="7">
    <location>
        <position position="91"/>
    </location>
</feature>
<protein>
    <recommendedName>
        <fullName evidence="6 7">Peptidyl-tRNA hydrolase</fullName>
        <shortName evidence="7">Pth</shortName>
        <ecNumber evidence="1 7">3.1.1.29</ecNumber>
    </recommendedName>
</protein>
<dbReference type="AlphaFoldDB" id="A0A0P1P4A0"/>
<accession>A0A0P1LJG5</accession>
<gene>
    <name evidence="7" type="primary">pth</name>
    <name evidence="11" type="ORF">JGI4_01683</name>
    <name evidence="10" type="ORF">JGI8_00423</name>
</gene>
<accession>A0A0P1M7I3</accession>
<keyword evidence="13" id="KW-1185">Reference proteome</keyword>
<dbReference type="PANTHER" id="PTHR17224">
    <property type="entry name" value="PEPTIDYL-TRNA HYDROLASE"/>
    <property type="match status" value="1"/>
</dbReference>
<evidence type="ECO:0000313" key="10">
    <source>
        <dbReference type="EMBL" id="CUS80502.1"/>
    </source>
</evidence>
<dbReference type="Gene3D" id="3.40.50.1470">
    <property type="entry name" value="Peptidyl-tRNA hydrolase"/>
    <property type="match status" value="1"/>
</dbReference>
<evidence type="ECO:0000256" key="7">
    <source>
        <dbReference type="HAMAP-Rule" id="MF_00083"/>
    </source>
</evidence>
<dbReference type="Pfam" id="PF01195">
    <property type="entry name" value="Pept_tRNA_hydro"/>
    <property type="match status" value="1"/>
</dbReference>
<keyword evidence="2 7" id="KW-0820">tRNA-binding</keyword>
<evidence type="ECO:0000256" key="9">
    <source>
        <dbReference type="RuleBase" id="RU004320"/>
    </source>
</evidence>
<accession>A0A0P1MSP4</accession>
<evidence type="ECO:0000313" key="12">
    <source>
        <dbReference type="Proteomes" id="UP000182011"/>
    </source>
</evidence>
<dbReference type="RefSeq" id="WP_047133570.1">
    <property type="nucleotide sequence ID" value="NZ_CZVI01000003.1"/>
</dbReference>